<dbReference type="CDD" id="cd12785">
    <property type="entry name" value="RRM2_hnRNPL"/>
    <property type="match status" value="1"/>
</dbReference>
<dbReference type="PANTHER" id="PTHR15592">
    <property type="entry name" value="MATRIN 3/NUCLEAR PROTEIN 220-RELATED"/>
    <property type="match status" value="1"/>
</dbReference>
<dbReference type="InterPro" id="IPR035008">
    <property type="entry name" value="hnRNPL_RRM2"/>
</dbReference>
<evidence type="ECO:0000256" key="2">
    <source>
        <dbReference type="ARBA" id="ARBA00022737"/>
    </source>
</evidence>
<name>A0A8C9EZQ0_PAVCR</name>
<evidence type="ECO:0000256" key="4">
    <source>
        <dbReference type="PROSITE-ProRule" id="PRU00176"/>
    </source>
</evidence>
<dbReference type="Proteomes" id="UP000694428">
    <property type="component" value="Unplaced"/>
</dbReference>
<dbReference type="SMART" id="SM00360">
    <property type="entry name" value="RRM"/>
    <property type="match status" value="2"/>
</dbReference>
<feature type="domain" description="RRM" evidence="6">
    <location>
        <begin position="158"/>
        <end position="232"/>
    </location>
</feature>
<proteinExistence type="predicted"/>
<dbReference type="GO" id="GO:0003723">
    <property type="term" value="F:RNA binding"/>
    <property type="evidence" value="ECO:0007669"/>
    <property type="project" value="UniProtKB-UniRule"/>
</dbReference>
<accession>A0A8C9EZQ0</accession>
<dbReference type="InterPro" id="IPR021790">
    <property type="entry name" value="PTBP1-like_RRM2"/>
</dbReference>
<dbReference type="FunFam" id="3.30.70.330:FF:000072">
    <property type="entry name" value="heterogeneous nuclear ribonucleoprotein L isoform X1"/>
    <property type="match status" value="1"/>
</dbReference>
<dbReference type="Gene3D" id="3.30.70.330">
    <property type="match status" value="2"/>
</dbReference>
<keyword evidence="8" id="KW-1185">Reference proteome</keyword>
<reference evidence="7" key="1">
    <citation type="submission" date="2025-08" db="UniProtKB">
        <authorList>
            <consortium name="Ensembl"/>
        </authorList>
    </citation>
    <scope>IDENTIFICATION</scope>
</reference>
<organism evidence="7 8">
    <name type="scientific">Pavo cristatus</name>
    <name type="common">Indian peafowl</name>
    <name type="synonym">Blue peafowl</name>
    <dbReference type="NCBI Taxonomy" id="9049"/>
    <lineage>
        <taxon>Eukaryota</taxon>
        <taxon>Metazoa</taxon>
        <taxon>Chordata</taxon>
        <taxon>Craniata</taxon>
        <taxon>Vertebrata</taxon>
        <taxon>Euteleostomi</taxon>
        <taxon>Archelosauria</taxon>
        <taxon>Archosauria</taxon>
        <taxon>Dinosauria</taxon>
        <taxon>Saurischia</taxon>
        <taxon>Theropoda</taxon>
        <taxon>Coelurosauria</taxon>
        <taxon>Aves</taxon>
        <taxon>Neognathae</taxon>
        <taxon>Galloanserae</taxon>
        <taxon>Galliformes</taxon>
        <taxon>Phasianidae</taxon>
        <taxon>Phasianinae</taxon>
        <taxon>Pavo</taxon>
    </lineage>
</organism>
<evidence type="ECO:0000256" key="1">
    <source>
        <dbReference type="ARBA" id="ARBA00022553"/>
    </source>
</evidence>
<dbReference type="CDD" id="cd12780">
    <property type="entry name" value="RRM1_hnRNPL"/>
    <property type="match status" value="1"/>
</dbReference>
<dbReference type="SUPFAM" id="SSF54928">
    <property type="entry name" value="RNA-binding domain, RBD"/>
    <property type="match status" value="2"/>
</dbReference>
<evidence type="ECO:0000256" key="5">
    <source>
        <dbReference type="SAM" id="MobiDB-lite"/>
    </source>
</evidence>
<dbReference type="InterPro" id="IPR012677">
    <property type="entry name" value="Nucleotide-bd_a/b_plait_sf"/>
</dbReference>
<dbReference type="NCBIfam" id="TIGR01649">
    <property type="entry name" value="hnRNP-L_PTB"/>
    <property type="match status" value="1"/>
</dbReference>
<keyword evidence="1" id="KW-0597">Phosphoprotein</keyword>
<dbReference type="InterPro" id="IPR035979">
    <property type="entry name" value="RBD_domain_sf"/>
</dbReference>
<evidence type="ECO:0000256" key="3">
    <source>
        <dbReference type="ARBA" id="ARBA00022884"/>
    </source>
</evidence>
<dbReference type="Pfam" id="PF11835">
    <property type="entry name" value="RRM_8"/>
    <property type="match status" value="1"/>
</dbReference>
<feature type="region of interest" description="Disordered" evidence="5">
    <location>
        <begin position="43"/>
        <end position="156"/>
    </location>
</feature>
<protein>
    <recommendedName>
        <fullName evidence="6">RRM domain-containing protein</fullName>
    </recommendedName>
</protein>
<feature type="compositionally biased region" description="Gly residues" evidence="5">
    <location>
        <begin position="132"/>
        <end position="144"/>
    </location>
</feature>
<evidence type="ECO:0000259" key="6">
    <source>
        <dbReference type="PROSITE" id="PS50102"/>
    </source>
</evidence>
<keyword evidence="3 4" id="KW-0694">RNA-binding</keyword>
<dbReference type="GO" id="GO:0006397">
    <property type="term" value="P:mRNA processing"/>
    <property type="evidence" value="ECO:0007669"/>
    <property type="project" value="InterPro"/>
</dbReference>
<evidence type="ECO:0000313" key="8">
    <source>
        <dbReference type="Proteomes" id="UP000694428"/>
    </source>
</evidence>
<reference evidence="7" key="2">
    <citation type="submission" date="2025-09" db="UniProtKB">
        <authorList>
            <consortium name="Ensembl"/>
        </authorList>
    </citation>
    <scope>IDENTIFICATION</scope>
</reference>
<dbReference type="FunFam" id="3.30.70.330:FF:000104">
    <property type="entry name" value="Heterogeneous nuclear ribonucleoprotein L like"/>
    <property type="match status" value="1"/>
</dbReference>
<feature type="compositionally biased region" description="Gly residues" evidence="5">
    <location>
        <begin position="83"/>
        <end position="113"/>
    </location>
</feature>
<feature type="region of interest" description="Disordered" evidence="5">
    <location>
        <begin position="1"/>
        <end position="25"/>
    </location>
</feature>
<dbReference type="InterPro" id="IPR006536">
    <property type="entry name" value="HnRNP-L/PTB"/>
</dbReference>
<dbReference type="PROSITE" id="PS50102">
    <property type="entry name" value="RRM"/>
    <property type="match status" value="2"/>
</dbReference>
<feature type="domain" description="RRM" evidence="6">
    <location>
        <begin position="249"/>
        <end position="326"/>
    </location>
</feature>
<keyword evidence="2" id="KW-0677">Repeat</keyword>
<dbReference type="InterPro" id="IPR035005">
    <property type="entry name" value="hnRNPL_RRM1"/>
</dbReference>
<dbReference type="InterPro" id="IPR000504">
    <property type="entry name" value="RRM_dom"/>
</dbReference>
<sequence>MGCVVLSDRQKRGRTSDGLAGPQGQSLWRAGLSAERHLGQPMERALRLSGVGPAQWGRGGGGAAERGAMSRRRWRGPQSAEGSGRGGEMGKMAAGGGGGGGSGRYYGGGGDGGRAPKRQKTENAEPPPHGPGGPGGGGGAGAGGAENYDDPHKTPASPVVHIRGLIDGVVEADLVEALQEFGPISYVVVMPKKRQALVEFEDILGACNAVNYAADNQIYIAGHPAFVNYSTSQKISRPGDSDDSRGVNNVLLFTILNPIYSITTDVLYTICNPCGPVQRIVIFRKNGVQAMVEFDSVQSAQRAKASLNGADIYSGCCTLKIEYAKPTRLNVFKNDQDTWDYTNPNLSGQGNVPAVLCPFAAVGYSTHSSHLNVMPCCCCAFTRSRCRAGGEGRAGLNPPAVSSGLLSRLFLHLGKRRRAALRAREVSAHSVLLLGPFEPFFSPRGASVGLGKKCHCFVARPPRCLVLGADRTGAASLSSPRAEGRLLRVCNQRGKGFNGGFGGGFLAPTPPPPPPRVPKRAMALHDIPRARAEPSSKVHT</sequence>
<dbReference type="AlphaFoldDB" id="A0A8C9EZQ0"/>
<dbReference type="Pfam" id="PF00076">
    <property type="entry name" value="RRM_1"/>
    <property type="match status" value="1"/>
</dbReference>
<dbReference type="GO" id="GO:0005634">
    <property type="term" value="C:nucleus"/>
    <property type="evidence" value="ECO:0007669"/>
    <property type="project" value="InterPro"/>
</dbReference>
<evidence type="ECO:0000313" key="7">
    <source>
        <dbReference type="Ensembl" id="ENSPSTP00000008359.1"/>
    </source>
</evidence>
<dbReference type="Ensembl" id="ENSPSTT00000008773.1">
    <property type="protein sequence ID" value="ENSPSTP00000008359.1"/>
    <property type="gene ID" value="ENSPSTG00000005901.1"/>
</dbReference>